<name>A0A0F9MPK7_9ZZZZ</name>
<dbReference type="EMBL" id="LAZR01009703">
    <property type="protein sequence ID" value="KKM71077.1"/>
    <property type="molecule type" value="Genomic_DNA"/>
</dbReference>
<evidence type="ECO:0000313" key="1">
    <source>
        <dbReference type="EMBL" id="KKM71077.1"/>
    </source>
</evidence>
<comment type="caution">
    <text evidence="1">The sequence shown here is derived from an EMBL/GenBank/DDBJ whole genome shotgun (WGS) entry which is preliminary data.</text>
</comment>
<reference evidence="1" key="1">
    <citation type="journal article" date="2015" name="Nature">
        <title>Complex archaea that bridge the gap between prokaryotes and eukaryotes.</title>
        <authorList>
            <person name="Spang A."/>
            <person name="Saw J.H."/>
            <person name="Jorgensen S.L."/>
            <person name="Zaremba-Niedzwiedzka K."/>
            <person name="Martijn J."/>
            <person name="Lind A.E."/>
            <person name="van Eijk R."/>
            <person name="Schleper C."/>
            <person name="Guy L."/>
            <person name="Ettema T.J."/>
        </authorList>
    </citation>
    <scope>NUCLEOTIDE SEQUENCE</scope>
</reference>
<sequence>MTSPEKAVEIIREFGKAIDYSYGVDPHTDVHTPWLALFRELVGRDPTDPEIYYSGYDSPEVA</sequence>
<protein>
    <submittedName>
        <fullName evidence="1">Uncharacterized protein</fullName>
    </submittedName>
</protein>
<proteinExistence type="predicted"/>
<feature type="non-terminal residue" evidence="1">
    <location>
        <position position="62"/>
    </location>
</feature>
<accession>A0A0F9MPK7</accession>
<gene>
    <name evidence="1" type="ORF">LCGC14_1434310</name>
</gene>
<dbReference type="AlphaFoldDB" id="A0A0F9MPK7"/>
<organism evidence="1">
    <name type="scientific">marine sediment metagenome</name>
    <dbReference type="NCBI Taxonomy" id="412755"/>
    <lineage>
        <taxon>unclassified sequences</taxon>
        <taxon>metagenomes</taxon>
        <taxon>ecological metagenomes</taxon>
    </lineage>
</organism>